<dbReference type="EMBL" id="BAAAHK010000017">
    <property type="protein sequence ID" value="GAA0956594.1"/>
    <property type="molecule type" value="Genomic_DNA"/>
</dbReference>
<dbReference type="Gene3D" id="3.40.50.1820">
    <property type="entry name" value="alpha/beta hydrolase"/>
    <property type="match status" value="1"/>
</dbReference>
<keyword evidence="2" id="KW-0442">Lipid degradation</keyword>
<dbReference type="Proteomes" id="UP001500542">
    <property type="component" value="Unassembled WGS sequence"/>
</dbReference>
<comment type="caution">
    <text evidence="4">The sequence shown here is derived from an EMBL/GenBank/DDBJ whole genome shotgun (WGS) entry which is preliminary data.</text>
</comment>
<dbReference type="InterPro" id="IPR029058">
    <property type="entry name" value="AB_hydrolase_fold"/>
</dbReference>
<reference evidence="4 5" key="1">
    <citation type="journal article" date="2019" name="Int. J. Syst. Evol. Microbiol.">
        <title>The Global Catalogue of Microorganisms (GCM) 10K type strain sequencing project: providing services to taxonomists for standard genome sequencing and annotation.</title>
        <authorList>
            <consortium name="The Broad Institute Genomics Platform"/>
            <consortium name="The Broad Institute Genome Sequencing Center for Infectious Disease"/>
            <person name="Wu L."/>
            <person name="Ma J."/>
        </authorList>
    </citation>
    <scope>NUCLEOTIDE SEQUENCE [LARGE SCALE GENOMIC DNA]</scope>
    <source>
        <strain evidence="4 5">JCM 10977</strain>
    </source>
</reference>
<organism evidence="4 5">
    <name type="scientific">Kribbella koreensis</name>
    <dbReference type="NCBI Taxonomy" id="57909"/>
    <lineage>
        <taxon>Bacteria</taxon>
        <taxon>Bacillati</taxon>
        <taxon>Actinomycetota</taxon>
        <taxon>Actinomycetes</taxon>
        <taxon>Propionibacteriales</taxon>
        <taxon>Kribbellaceae</taxon>
        <taxon>Kribbella</taxon>
    </lineage>
</organism>
<sequence>MLTVFYPARSTRGYRRAPQMTARAAESFKGFAAYYHHLPAGVDWSATLTHSYADAPPAPGSRPVLLYSPGGTDPRTLGTGLAEDLASHGYVVVTIDHPGETSEVDIPGSELRTIQIPPTTPTDPVLSRLMMSTRFTDVRSVLSQLKTLGLPLDLRRIGIYGHSAGGSTAAQGLYENRAIKSAVNLEGYLDFLPLQPGEPDELYPIAQHGSDRPLLLAGTDGFRDARFDSSWSALLGHRGPVRRTEVAHANHWVFTDLGALAPQLQAAGLMTAEDRTSRVGAVDPAISVPLIRRTVRSFFDRTLKR</sequence>
<evidence type="ECO:0000313" key="5">
    <source>
        <dbReference type="Proteomes" id="UP001500542"/>
    </source>
</evidence>
<keyword evidence="1" id="KW-0378">Hydrolase</keyword>
<name>A0ABN1RG84_9ACTN</name>
<dbReference type="PANTHER" id="PTHR10272:SF0">
    <property type="entry name" value="PLATELET-ACTIVATING FACTOR ACETYLHYDROLASE"/>
    <property type="match status" value="1"/>
</dbReference>
<accession>A0ABN1RG84</accession>
<evidence type="ECO:0000256" key="1">
    <source>
        <dbReference type="ARBA" id="ARBA00022801"/>
    </source>
</evidence>
<dbReference type="SUPFAM" id="SSF53474">
    <property type="entry name" value="alpha/beta-Hydrolases"/>
    <property type="match status" value="1"/>
</dbReference>
<keyword evidence="3" id="KW-0443">Lipid metabolism</keyword>
<evidence type="ECO:0000256" key="2">
    <source>
        <dbReference type="ARBA" id="ARBA00022963"/>
    </source>
</evidence>
<evidence type="ECO:0000313" key="4">
    <source>
        <dbReference type="EMBL" id="GAA0956594.1"/>
    </source>
</evidence>
<keyword evidence="5" id="KW-1185">Reference proteome</keyword>
<gene>
    <name evidence="4" type="ORF">GCM10009554_66310</name>
</gene>
<proteinExistence type="predicted"/>
<protein>
    <recommendedName>
        <fullName evidence="6">Platelet-activating factor acetylhydrolase</fullName>
    </recommendedName>
</protein>
<evidence type="ECO:0008006" key="6">
    <source>
        <dbReference type="Google" id="ProtNLM"/>
    </source>
</evidence>
<evidence type="ECO:0000256" key="3">
    <source>
        <dbReference type="ARBA" id="ARBA00023098"/>
    </source>
</evidence>
<dbReference type="PANTHER" id="PTHR10272">
    <property type="entry name" value="PLATELET-ACTIVATING FACTOR ACETYLHYDROLASE"/>
    <property type="match status" value="1"/>
</dbReference>